<name>A0A843APJ0_METAZ</name>
<organism evidence="1 2">
    <name type="scientific">Methanobrevibacter arboriphilus</name>
    <dbReference type="NCBI Taxonomy" id="39441"/>
    <lineage>
        <taxon>Archaea</taxon>
        <taxon>Methanobacteriati</taxon>
        <taxon>Methanobacteriota</taxon>
        <taxon>Methanomada group</taxon>
        <taxon>Methanobacteria</taxon>
        <taxon>Methanobacteriales</taxon>
        <taxon>Methanobacteriaceae</taxon>
        <taxon>Methanobrevibacter</taxon>
    </lineage>
</organism>
<evidence type="ECO:0000313" key="2">
    <source>
        <dbReference type="Proteomes" id="UP000658733"/>
    </source>
</evidence>
<comment type="caution">
    <text evidence="1">The sequence shown here is derived from an EMBL/GenBank/DDBJ whole genome shotgun (WGS) entry which is preliminary data.</text>
</comment>
<sequence>MSIFLVYKDVENSQIILGHDCDRPNDSTNASVITKSAIKTRNLIFKNLKEKELDFHISIFNASTLYDVIEFNTDDLVIQSNDFSYKSIKKFILNSLIPRLVKVFDKYKYNQTNDNGIRDFSCDILIIVGEYVFHIDSKFSLYEAFYEGYDKDFFILGNGIDAGYGIIQALQQENPVYTPDRIMSEVIIILSGLKLYVGECCRIYYFKY</sequence>
<proteinExistence type="predicted"/>
<dbReference type="EMBL" id="JADIIN010000059">
    <property type="protein sequence ID" value="MBF4469169.1"/>
    <property type="molecule type" value="Genomic_DNA"/>
</dbReference>
<dbReference type="AlphaFoldDB" id="A0A843APJ0"/>
<protein>
    <submittedName>
        <fullName evidence="1">Uncharacterized protein</fullName>
    </submittedName>
</protein>
<gene>
    <name evidence="1" type="ORF">ISP01_07160</name>
</gene>
<accession>A0A843APJ0</accession>
<evidence type="ECO:0000313" key="1">
    <source>
        <dbReference type="EMBL" id="MBF4469169.1"/>
    </source>
</evidence>
<dbReference type="RefSeq" id="WP_278523472.1">
    <property type="nucleotide sequence ID" value="NZ_JADIIN010000059.1"/>
</dbReference>
<dbReference type="Proteomes" id="UP000658733">
    <property type="component" value="Unassembled WGS sequence"/>
</dbReference>
<reference evidence="1" key="1">
    <citation type="submission" date="2020-10" db="EMBL/GenBank/DDBJ databases">
        <title>Dehalococcoides mccartyi of a TCE/Cr reducing biochatode.</title>
        <authorList>
            <person name="Matturro B."/>
        </authorList>
    </citation>
    <scope>NUCLEOTIDE SEQUENCE</scope>
    <source>
        <strain evidence="1">Bin4</strain>
    </source>
</reference>